<gene>
    <name evidence="1" type="ORF">OHX15_09105</name>
</gene>
<evidence type="ECO:0000313" key="1">
    <source>
        <dbReference type="EMBL" id="MDZ5085542.1"/>
    </source>
</evidence>
<reference evidence="1 2" key="1">
    <citation type="journal article" date="2021" name="Chemosphere">
        <title>Bioballs carrying a syntrophic Rhodococcus and Mycolicibacterium consortium for simultaneous sorption and biodegradation of fuel oil in contaminated freshwater.</title>
        <authorList>
            <person name="Naloka K."/>
            <person name="Polrit D."/>
            <person name="Muangchinda C."/>
            <person name="Thoetkiattikul H."/>
            <person name="Pinyakong O."/>
        </authorList>
    </citation>
    <scope>NUCLEOTIDE SEQUENCE [LARGE SCALE GENOMIC DNA]</scope>
    <source>
        <strain evidence="1 2">J101</strain>
    </source>
</reference>
<dbReference type="EMBL" id="JAOXLN010000007">
    <property type="protein sequence ID" value="MDZ5085542.1"/>
    <property type="molecule type" value="Genomic_DNA"/>
</dbReference>
<keyword evidence="2" id="KW-1185">Reference proteome</keyword>
<name>A0ACC6MF64_MYCPF</name>
<comment type="caution">
    <text evidence="1">The sequence shown here is derived from an EMBL/GenBank/DDBJ whole genome shotgun (WGS) entry which is preliminary data.</text>
</comment>
<sequence>MTTKTAANPVVHLESHPAWRASRRRARELDEAMRRHPSYQSRTELPPVRLHSV</sequence>
<organism evidence="1 2">
    <name type="scientific">Mycolicibacterium parafortuitum</name>
    <name type="common">Mycobacterium parafortuitum</name>
    <dbReference type="NCBI Taxonomy" id="39692"/>
    <lineage>
        <taxon>Bacteria</taxon>
        <taxon>Bacillati</taxon>
        <taxon>Actinomycetota</taxon>
        <taxon>Actinomycetes</taxon>
        <taxon>Mycobacteriales</taxon>
        <taxon>Mycobacteriaceae</taxon>
        <taxon>Mycolicibacterium</taxon>
    </lineage>
</organism>
<dbReference type="Proteomes" id="UP001289645">
    <property type="component" value="Unassembled WGS sequence"/>
</dbReference>
<proteinExistence type="predicted"/>
<accession>A0ACC6MF64</accession>
<evidence type="ECO:0000313" key="2">
    <source>
        <dbReference type="Proteomes" id="UP001289645"/>
    </source>
</evidence>
<protein>
    <submittedName>
        <fullName evidence="1">Uncharacterized protein</fullName>
    </submittedName>
</protein>